<accession>A0A3S1ISM6</accession>
<sequence>MKVLFGWELGGGQGHIQRLVVLARELEIYGFEPVFALKSYNIKATSFPWQIVFAPRLPFTGRSESYTFADILETFGFGNSNLLKSHILAWQAIIKEVKPSLIITDHAPGLVLAAKNIVPTIVTGDAFTVPPPVEIFPNLRIPAPLESQHRQEQVSKTVKQILQYSAPLGQILNGDTSFIFGIPELDPYQHLRTLNQYLSVHVTPIPNNLYKSDGHAWAYLYDDYPHRSLVLNTLKPQCDFQPLTKVLAGKSLAIHHGSSTTAITCLLAGIPQLLLPKHLEHQLNTVSLSGLGVAKTINNPTWEILVAKRAQAYLLAENALLQAEKLAHWNQNFISVFVKTCLKFLK</sequence>
<dbReference type="OrthoDB" id="271062at2"/>
<dbReference type="SUPFAM" id="SSF53756">
    <property type="entry name" value="UDP-Glycosyltransferase/glycogen phosphorylase"/>
    <property type="match status" value="1"/>
</dbReference>
<dbReference type="Gene3D" id="3.40.50.2000">
    <property type="entry name" value="Glycogen Phosphorylase B"/>
    <property type="match status" value="1"/>
</dbReference>
<dbReference type="RefSeq" id="WP_127084561.1">
    <property type="nucleotide sequence ID" value="NZ_RSCL01000018.1"/>
</dbReference>
<organism evidence="1 2">
    <name type="scientific">Dulcicalothrix desertica PCC 7102</name>
    <dbReference type="NCBI Taxonomy" id="232991"/>
    <lineage>
        <taxon>Bacteria</taxon>
        <taxon>Bacillati</taxon>
        <taxon>Cyanobacteriota</taxon>
        <taxon>Cyanophyceae</taxon>
        <taxon>Nostocales</taxon>
        <taxon>Calotrichaceae</taxon>
        <taxon>Dulcicalothrix</taxon>
    </lineage>
</organism>
<keyword evidence="2" id="KW-1185">Reference proteome</keyword>
<comment type="caution">
    <text evidence="1">The sequence shown here is derived from an EMBL/GenBank/DDBJ whole genome shotgun (WGS) entry which is preliminary data.</text>
</comment>
<dbReference type="Proteomes" id="UP000271624">
    <property type="component" value="Unassembled WGS sequence"/>
</dbReference>
<gene>
    <name evidence="1" type="ORF">DSM106972_063590</name>
</gene>
<proteinExistence type="predicted"/>
<dbReference type="EMBL" id="RSCL01000018">
    <property type="protein sequence ID" value="RUT01736.1"/>
    <property type="molecule type" value="Genomic_DNA"/>
</dbReference>
<name>A0A3S1ISM6_9CYAN</name>
<protein>
    <recommendedName>
        <fullName evidence="3">Glycosyl transferase</fullName>
    </recommendedName>
</protein>
<evidence type="ECO:0008006" key="3">
    <source>
        <dbReference type="Google" id="ProtNLM"/>
    </source>
</evidence>
<evidence type="ECO:0000313" key="2">
    <source>
        <dbReference type="Proteomes" id="UP000271624"/>
    </source>
</evidence>
<evidence type="ECO:0000313" key="1">
    <source>
        <dbReference type="EMBL" id="RUT01736.1"/>
    </source>
</evidence>
<reference evidence="1" key="2">
    <citation type="journal article" date="2019" name="Genome Biol. Evol.">
        <title>Day and night: Metabolic profiles and evolutionary relationships of six axenic non-marine cyanobacteria.</title>
        <authorList>
            <person name="Will S.E."/>
            <person name="Henke P."/>
            <person name="Boedeker C."/>
            <person name="Huang S."/>
            <person name="Brinkmann H."/>
            <person name="Rohde M."/>
            <person name="Jarek M."/>
            <person name="Friedl T."/>
            <person name="Seufert S."/>
            <person name="Schumacher M."/>
            <person name="Overmann J."/>
            <person name="Neumann-Schaal M."/>
            <person name="Petersen J."/>
        </authorList>
    </citation>
    <scope>NUCLEOTIDE SEQUENCE [LARGE SCALE GENOMIC DNA]</scope>
    <source>
        <strain evidence="1">PCC 7102</strain>
    </source>
</reference>
<dbReference type="AlphaFoldDB" id="A0A3S1ISM6"/>
<reference evidence="1" key="1">
    <citation type="submission" date="2018-12" db="EMBL/GenBank/DDBJ databases">
        <authorList>
            <person name="Will S."/>
            <person name="Neumann-Schaal M."/>
            <person name="Henke P."/>
        </authorList>
    </citation>
    <scope>NUCLEOTIDE SEQUENCE</scope>
    <source>
        <strain evidence="1">PCC 7102</strain>
    </source>
</reference>